<dbReference type="AlphaFoldDB" id="A0A2R6AQ04"/>
<accession>A0A2R6AQ04</accession>
<sequence length="149" mass="16103">MMTMETTRSEVRKKNKLVLVVSKGTLDGAYPAFILATTAAAQGMDVYMYFTFGGMKLLTKGQLENLSTSKDLGLTTEQLKELVARGGMPTIDQMLKMAAEAGVHINACSPTMKLFGTTKENLVLPEADVVGASTFLEWASDPDAITLFI</sequence>
<keyword evidence="1" id="KW-0812">Transmembrane</keyword>
<evidence type="ECO:0008006" key="4">
    <source>
        <dbReference type="Google" id="ProtNLM"/>
    </source>
</evidence>
<organism evidence="2 3">
    <name type="scientific">Candidatus Marsarchaeota G2 archaeon OSP_D</name>
    <dbReference type="NCBI Taxonomy" id="1978157"/>
    <lineage>
        <taxon>Archaea</taxon>
        <taxon>Candidatus Marsarchaeota</taxon>
        <taxon>Candidatus Marsarchaeota group 2</taxon>
    </lineage>
</organism>
<protein>
    <recommendedName>
        <fullName evidence="4">Peroxiredoxin</fullName>
    </recommendedName>
</protein>
<dbReference type="Pfam" id="PF13686">
    <property type="entry name" value="DrsE_2"/>
    <property type="match status" value="1"/>
</dbReference>
<keyword evidence="1" id="KW-1133">Transmembrane helix</keyword>
<comment type="caution">
    <text evidence="2">The sequence shown here is derived from an EMBL/GenBank/DDBJ whole genome shotgun (WGS) entry which is preliminary data.</text>
</comment>
<dbReference type="Proteomes" id="UP000240322">
    <property type="component" value="Unassembled WGS sequence"/>
</dbReference>
<proteinExistence type="predicted"/>
<dbReference type="InterPro" id="IPR032836">
    <property type="entry name" value="DsrE2-like"/>
</dbReference>
<dbReference type="InterPro" id="IPR027396">
    <property type="entry name" value="DsrEFH-like"/>
</dbReference>
<dbReference type="Gene3D" id="3.40.1260.10">
    <property type="entry name" value="DsrEFH-like"/>
    <property type="match status" value="2"/>
</dbReference>
<evidence type="ECO:0000256" key="1">
    <source>
        <dbReference type="SAM" id="Phobius"/>
    </source>
</evidence>
<dbReference type="PANTHER" id="PTHR34655:SF2">
    <property type="entry name" value="PEROXIREDOXIN FAMILY PROTEIN"/>
    <property type="match status" value="1"/>
</dbReference>
<feature type="transmembrane region" description="Helical" evidence="1">
    <location>
        <begin position="29"/>
        <end position="50"/>
    </location>
</feature>
<dbReference type="SUPFAM" id="SSF75169">
    <property type="entry name" value="DsrEFH-like"/>
    <property type="match status" value="1"/>
</dbReference>
<dbReference type="EMBL" id="NEXE01000120">
    <property type="protein sequence ID" value="PSN88466.1"/>
    <property type="molecule type" value="Genomic_DNA"/>
</dbReference>
<evidence type="ECO:0000313" key="2">
    <source>
        <dbReference type="EMBL" id="PSN88466.1"/>
    </source>
</evidence>
<gene>
    <name evidence="2" type="ORF">B9Q03_09265</name>
</gene>
<keyword evidence="1" id="KW-0472">Membrane</keyword>
<dbReference type="PANTHER" id="PTHR34655">
    <property type="entry name" value="CONSERVED WITHIN P. AEROPHILUM"/>
    <property type="match status" value="1"/>
</dbReference>
<reference evidence="2 3" key="1">
    <citation type="submission" date="2017-04" db="EMBL/GenBank/DDBJ databases">
        <title>Novel microbial lineages endemic to geothermal iron-oxide mats fill important gaps in the evolutionary history of Archaea.</title>
        <authorList>
            <person name="Jay Z.J."/>
            <person name="Beam J.P."/>
            <person name="Dlakic M."/>
            <person name="Rusch D.B."/>
            <person name="Kozubal M.A."/>
            <person name="Inskeep W.P."/>
        </authorList>
    </citation>
    <scope>NUCLEOTIDE SEQUENCE [LARGE SCALE GENOMIC DNA]</scope>
    <source>
        <strain evidence="2">OSP_D</strain>
    </source>
</reference>
<name>A0A2R6AQ04_9ARCH</name>
<evidence type="ECO:0000313" key="3">
    <source>
        <dbReference type="Proteomes" id="UP000240322"/>
    </source>
</evidence>